<evidence type="ECO:0000259" key="1">
    <source>
        <dbReference type="Pfam" id="PF02581"/>
    </source>
</evidence>
<evidence type="ECO:0000313" key="2">
    <source>
        <dbReference type="EMBL" id="GLI91489.1"/>
    </source>
</evidence>
<dbReference type="EMBL" id="BSEC01000001">
    <property type="protein sequence ID" value="GLI91489.1"/>
    <property type="molecule type" value="Genomic_DNA"/>
</dbReference>
<reference evidence="2" key="1">
    <citation type="journal article" date="2023" name="Int. J. Syst. Evol. Microbiol.">
        <title>Methylocystis iwaonis sp. nov., a type II methane-oxidizing bacterium from surface soil of a rice paddy field in Japan, and emended description of the genus Methylocystis (ex Whittenbury et al. 1970) Bowman et al. 1993.</title>
        <authorList>
            <person name="Kaise H."/>
            <person name="Sawadogo J.B."/>
            <person name="Alam M.S."/>
            <person name="Ueno C."/>
            <person name="Dianou D."/>
            <person name="Shinjo R."/>
            <person name="Asakawa S."/>
        </authorList>
    </citation>
    <scope>NUCLEOTIDE SEQUENCE</scope>
    <source>
        <strain evidence="2">LMG27198</strain>
    </source>
</reference>
<dbReference type="InterPro" id="IPR022998">
    <property type="entry name" value="ThiamineP_synth_TenI"/>
</dbReference>
<gene>
    <name evidence="2" type="ORF">LMG27198_04810</name>
</gene>
<dbReference type="InterPro" id="IPR013785">
    <property type="entry name" value="Aldolase_TIM"/>
</dbReference>
<dbReference type="CDD" id="cd00564">
    <property type="entry name" value="TMP_TenI"/>
    <property type="match status" value="1"/>
</dbReference>
<keyword evidence="3" id="KW-1185">Reference proteome</keyword>
<dbReference type="Proteomes" id="UP001144323">
    <property type="component" value="Unassembled WGS sequence"/>
</dbReference>
<dbReference type="RefSeq" id="WP_281800152.1">
    <property type="nucleotide sequence ID" value="NZ_BSEC01000001.1"/>
</dbReference>
<dbReference type="InterPro" id="IPR036206">
    <property type="entry name" value="ThiamineP_synth_sf"/>
</dbReference>
<organism evidence="2 3">
    <name type="scientific">Methylocystis echinoides</name>
    <dbReference type="NCBI Taxonomy" id="29468"/>
    <lineage>
        <taxon>Bacteria</taxon>
        <taxon>Pseudomonadati</taxon>
        <taxon>Pseudomonadota</taxon>
        <taxon>Alphaproteobacteria</taxon>
        <taxon>Hyphomicrobiales</taxon>
        <taxon>Methylocystaceae</taxon>
        <taxon>Methylocystis</taxon>
    </lineage>
</organism>
<dbReference type="Pfam" id="PF02581">
    <property type="entry name" value="TMP-TENI"/>
    <property type="match status" value="1"/>
</dbReference>
<protein>
    <submittedName>
        <fullName evidence="2">Thiamine phosphate synthase</fullName>
    </submittedName>
</protein>
<accession>A0A9W6GRC1</accession>
<dbReference type="AlphaFoldDB" id="A0A9W6GRC1"/>
<feature type="domain" description="Thiamine phosphate synthase/TenI" evidence="1">
    <location>
        <begin position="8"/>
        <end position="176"/>
    </location>
</feature>
<proteinExistence type="predicted"/>
<dbReference type="SUPFAM" id="SSF51391">
    <property type="entry name" value="Thiamin phosphate synthase"/>
    <property type="match status" value="1"/>
</dbReference>
<name>A0A9W6GRC1_9HYPH</name>
<dbReference type="Gene3D" id="3.20.20.70">
    <property type="entry name" value="Aldolase class I"/>
    <property type="match status" value="1"/>
</dbReference>
<evidence type="ECO:0000313" key="3">
    <source>
        <dbReference type="Proteomes" id="UP001144323"/>
    </source>
</evidence>
<dbReference type="GO" id="GO:0009228">
    <property type="term" value="P:thiamine biosynthetic process"/>
    <property type="evidence" value="ECO:0007669"/>
    <property type="project" value="UniProtKB-KW"/>
</dbReference>
<comment type="caution">
    <text evidence="2">The sequence shown here is derived from an EMBL/GenBank/DDBJ whole genome shotgun (WGS) entry which is preliminary data.</text>
</comment>
<sequence>MSEDAARLYLATPPLAEARDFHPALTAALSAGEIASLLIRLAGDDPRKNEDIVRALAPVAQDRGVAVLVEDSVTVAMRARADGAHIAGAGDALVDAAKKLSPKYIVGAGDLPTRDDAMRAGEIGVDYVLFENDDRDALVERVGWWAELFNTPCVARAATLADVAPLAKAGADFVMLDDAVWADPRGPAAAAAEALAILAEEGARP</sequence>